<feature type="transmembrane region" description="Helical" evidence="7">
    <location>
        <begin position="136"/>
        <end position="165"/>
    </location>
</feature>
<feature type="transmembrane region" description="Helical" evidence="7">
    <location>
        <begin position="6"/>
        <end position="25"/>
    </location>
</feature>
<dbReference type="GO" id="GO:0012505">
    <property type="term" value="C:endomembrane system"/>
    <property type="evidence" value="ECO:0007669"/>
    <property type="project" value="UniProtKB-SubCell"/>
</dbReference>
<evidence type="ECO:0000259" key="8">
    <source>
        <dbReference type="Pfam" id="PF04116"/>
    </source>
</evidence>
<dbReference type="GO" id="GO:0005506">
    <property type="term" value="F:iron ion binding"/>
    <property type="evidence" value="ECO:0007669"/>
    <property type="project" value="InterPro"/>
</dbReference>
<comment type="caution">
    <text evidence="9">The sequence shown here is derived from an EMBL/GenBank/DDBJ whole genome shotgun (WGS) entry which is preliminary data.</text>
</comment>
<keyword evidence="3 7" id="KW-1133">Transmembrane helix</keyword>
<dbReference type="Proteomes" id="UP000634011">
    <property type="component" value="Unassembled WGS sequence"/>
</dbReference>
<sequence>MQEKIILFASPVFFVLLATEFIVALRRQRHTYRINDAISSISLGIMSQISAVFLKVFVIGIYAWVARHFALFQLSADSVWVWVSGLLLYDFLYYWLHRMGHHTNLLWAAHVVHHQSEEYNLSTALRQTSTGPLFGWIFYMPLAILGFPLQVYVVVALIDLIYQFWIHTQQINKLGWFDRVFVSPSNHRVHHAVNDLYLDKNFGGILIIWDRIFGTYAQEQDAHPAVFGTRKPLQSWNPLWANLEVYQAVALDAWRTKRWSDKFKIWLMPPGWLPADLASQNKTTPFNLNHPVYNPPLSTGMLWYCLAQFTMTMHTTTHFLLSAPSANFASSALYAFWLFAGFWIVGGLLEQKRKFIVLESLRLMLGAAMVVYSPMWFGIVYLPLWAQVGIIGTCLISLFSLGMIVRNSSVSVLHTN</sequence>
<feature type="transmembrane region" description="Helical" evidence="7">
    <location>
        <begin position="361"/>
        <end position="379"/>
    </location>
</feature>
<keyword evidence="6 7" id="KW-0472">Membrane</keyword>
<feature type="transmembrane region" description="Helical" evidence="7">
    <location>
        <begin position="385"/>
        <end position="405"/>
    </location>
</feature>
<dbReference type="Pfam" id="PF04116">
    <property type="entry name" value="FA_hydroxylase"/>
    <property type="match status" value="1"/>
</dbReference>
<dbReference type="PANTHER" id="PTHR21624:SF1">
    <property type="entry name" value="ALKYLGLYCEROL MONOOXYGENASE"/>
    <property type="match status" value="1"/>
</dbReference>
<feature type="domain" description="Fatty acid hydroxylase" evidence="8">
    <location>
        <begin position="82"/>
        <end position="215"/>
    </location>
</feature>
<dbReference type="AlphaFoldDB" id="A0A923HDW7"/>
<evidence type="ECO:0000313" key="10">
    <source>
        <dbReference type="Proteomes" id="UP000634011"/>
    </source>
</evidence>
<keyword evidence="5" id="KW-0443">Lipid metabolism</keyword>
<name>A0A923HDW7_9BURK</name>
<evidence type="ECO:0000256" key="2">
    <source>
        <dbReference type="ARBA" id="ARBA00022692"/>
    </source>
</evidence>
<evidence type="ECO:0000256" key="1">
    <source>
        <dbReference type="ARBA" id="ARBA00004127"/>
    </source>
</evidence>
<comment type="subcellular location">
    <subcellularLocation>
        <location evidence="1">Endomembrane system</location>
        <topology evidence="1">Multi-pass membrane protein</topology>
    </subcellularLocation>
</comment>
<feature type="transmembrane region" description="Helical" evidence="7">
    <location>
        <begin position="79"/>
        <end position="96"/>
    </location>
</feature>
<dbReference type="EMBL" id="JACOFV010000002">
    <property type="protein sequence ID" value="MBC3861280.1"/>
    <property type="molecule type" value="Genomic_DNA"/>
</dbReference>
<dbReference type="GO" id="GO:0008610">
    <property type="term" value="P:lipid biosynthetic process"/>
    <property type="evidence" value="ECO:0007669"/>
    <property type="project" value="InterPro"/>
</dbReference>
<proteinExistence type="predicted"/>
<organism evidence="9 10">
    <name type="scientific">Undibacterium jejuense</name>
    <dbReference type="NCBI Taxonomy" id="1344949"/>
    <lineage>
        <taxon>Bacteria</taxon>
        <taxon>Pseudomonadati</taxon>
        <taxon>Pseudomonadota</taxon>
        <taxon>Betaproteobacteria</taxon>
        <taxon>Burkholderiales</taxon>
        <taxon>Oxalobacteraceae</taxon>
        <taxon>Undibacterium</taxon>
    </lineage>
</organism>
<protein>
    <submittedName>
        <fullName evidence="9">Sterol desaturase family protein</fullName>
    </submittedName>
</protein>
<dbReference type="PANTHER" id="PTHR21624">
    <property type="entry name" value="STEROL DESATURASE-RELATED PROTEIN"/>
    <property type="match status" value="1"/>
</dbReference>
<evidence type="ECO:0000256" key="4">
    <source>
        <dbReference type="ARBA" id="ARBA00023002"/>
    </source>
</evidence>
<dbReference type="GO" id="GO:0016020">
    <property type="term" value="C:membrane"/>
    <property type="evidence" value="ECO:0007669"/>
    <property type="project" value="GOC"/>
</dbReference>
<keyword evidence="4" id="KW-0560">Oxidoreductase</keyword>
<feature type="transmembrane region" description="Helical" evidence="7">
    <location>
        <begin position="328"/>
        <end position="349"/>
    </location>
</feature>
<feature type="transmembrane region" description="Helical" evidence="7">
    <location>
        <begin position="37"/>
        <end position="64"/>
    </location>
</feature>
<dbReference type="GO" id="GO:0050479">
    <property type="term" value="F:glyceryl-ether monooxygenase activity"/>
    <property type="evidence" value="ECO:0007669"/>
    <property type="project" value="TreeGrafter"/>
</dbReference>
<reference evidence="9" key="1">
    <citation type="submission" date="2020-08" db="EMBL/GenBank/DDBJ databases">
        <title>Novel species isolated from subtropical streams in China.</title>
        <authorList>
            <person name="Lu H."/>
        </authorList>
    </citation>
    <scope>NUCLEOTIDE SEQUENCE</scope>
    <source>
        <strain evidence="9">KACC 12607</strain>
    </source>
</reference>
<gene>
    <name evidence="9" type="ORF">H8K32_04135</name>
</gene>
<dbReference type="RefSeq" id="WP_186911206.1">
    <property type="nucleotide sequence ID" value="NZ_JACOFV010000002.1"/>
</dbReference>
<dbReference type="GO" id="GO:0006643">
    <property type="term" value="P:membrane lipid metabolic process"/>
    <property type="evidence" value="ECO:0007669"/>
    <property type="project" value="TreeGrafter"/>
</dbReference>
<evidence type="ECO:0000256" key="5">
    <source>
        <dbReference type="ARBA" id="ARBA00023098"/>
    </source>
</evidence>
<dbReference type="InterPro" id="IPR006694">
    <property type="entry name" value="Fatty_acid_hydroxylase"/>
</dbReference>
<evidence type="ECO:0000313" key="9">
    <source>
        <dbReference type="EMBL" id="MBC3861280.1"/>
    </source>
</evidence>
<accession>A0A923HDW7</accession>
<keyword evidence="10" id="KW-1185">Reference proteome</keyword>
<keyword evidence="2 7" id="KW-0812">Transmembrane</keyword>
<evidence type="ECO:0000256" key="7">
    <source>
        <dbReference type="SAM" id="Phobius"/>
    </source>
</evidence>
<evidence type="ECO:0000256" key="6">
    <source>
        <dbReference type="ARBA" id="ARBA00023136"/>
    </source>
</evidence>
<evidence type="ECO:0000256" key="3">
    <source>
        <dbReference type="ARBA" id="ARBA00022989"/>
    </source>
</evidence>
<dbReference type="InterPro" id="IPR051689">
    <property type="entry name" value="Sterol_desaturase/TMEM195"/>
</dbReference>